<dbReference type="AlphaFoldDB" id="A0A3N2BCU8"/>
<keyword evidence="11" id="KW-1185">Reference proteome</keyword>
<evidence type="ECO:0000313" key="10">
    <source>
        <dbReference type="EMBL" id="ROR72894.1"/>
    </source>
</evidence>
<dbReference type="PANTHER" id="PTHR30043:SF8">
    <property type="entry name" value="ABC TRANSPORTER, PERMEASE PROTEIN CC0363, PUTATIVE-RELATED"/>
    <property type="match status" value="1"/>
</dbReference>
<feature type="transmembrane region" description="Helical" evidence="7">
    <location>
        <begin position="205"/>
        <end position="226"/>
    </location>
</feature>
<comment type="similarity">
    <text evidence="7">Belongs to the binding-protein-dependent transport system permease family.</text>
</comment>
<feature type="transmembrane region" description="Helical" evidence="7">
    <location>
        <begin position="370"/>
        <end position="391"/>
    </location>
</feature>
<keyword evidence="4 7" id="KW-0812">Transmembrane</keyword>
<reference evidence="10 11" key="1">
    <citation type="submission" date="2018-11" db="EMBL/GenBank/DDBJ databases">
        <title>Sequencing the genomes of 1000 actinobacteria strains.</title>
        <authorList>
            <person name="Klenk H.-P."/>
        </authorList>
    </citation>
    <scope>NUCLEOTIDE SEQUENCE [LARGE SCALE GENOMIC DNA]</scope>
    <source>
        <strain evidence="10 11">DSM 11294</strain>
    </source>
</reference>
<evidence type="ECO:0000256" key="3">
    <source>
        <dbReference type="ARBA" id="ARBA00022448"/>
    </source>
</evidence>
<keyword evidence="5 7" id="KW-1133">Transmembrane helix</keyword>
<dbReference type="PANTHER" id="PTHR30043">
    <property type="entry name" value="PHOSPHONATES TRANSPORT SYSTEM PERMEASE PROTEIN"/>
    <property type="match status" value="1"/>
</dbReference>
<dbReference type="SUPFAM" id="SSF161098">
    <property type="entry name" value="MetI-like"/>
    <property type="match status" value="1"/>
</dbReference>
<evidence type="ECO:0000256" key="4">
    <source>
        <dbReference type="ARBA" id="ARBA00022692"/>
    </source>
</evidence>
<dbReference type="InterPro" id="IPR035906">
    <property type="entry name" value="MetI-like_sf"/>
</dbReference>
<feature type="transmembrane region" description="Helical" evidence="7">
    <location>
        <begin position="138"/>
        <end position="158"/>
    </location>
</feature>
<feature type="region of interest" description="Disordered" evidence="8">
    <location>
        <begin position="85"/>
        <end position="127"/>
    </location>
</feature>
<evidence type="ECO:0000259" key="9">
    <source>
        <dbReference type="PROSITE" id="PS50928"/>
    </source>
</evidence>
<sequence>MRAKTVRLLIWGIAFLLGALYSAYRAVQRIEITDASEFASAGAFRQAALEDMAPFAEFWLAILLALGFLAIATYTVRDRALRSRRAPSAASREPGAGSGAVGRSRDDSDSSAVQGAGSTRFAPDRLDARPVQPSKTKFDLGLVAGAFIVLIAFTGTGMDLAAALNLPGNIGTYVRLMGEGVFQVPDERVLGIWSDAFSAMIESVAIAWIGTMVGASLSLPFGFLAARNMAPLPIYLPVRFGLSVIRAVPEIAIAIAITLPLFGFGAGGGGALAGAFALGVSSVGTLSKLISEAIESIETGPVESAQACGANRAQIIRWAVLPQVMPDVIAIWLYRFEVNIRASAILGTLGAGGIGVLLSNVFGIRDWEQIGIVIAVIIVVTVAVDQASAAIRHRIIKGARVRRKKSRSAADGAGPTERAAAHL</sequence>
<evidence type="ECO:0000256" key="5">
    <source>
        <dbReference type="ARBA" id="ARBA00022989"/>
    </source>
</evidence>
<name>A0A3N2BCU8_9MICO</name>
<dbReference type="InterPro" id="IPR005769">
    <property type="entry name" value="PhnE/PtxC"/>
</dbReference>
<dbReference type="NCBIfam" id="TIGR01097">
    <property type="entry name" value="PhnE"/>
    <property type="match status" value="1"/>
</dbReference>
<evidence type="ECO:0000256" key="8">
    <source>
        <dbReference type="SAM" id="MobiDB-lite"/>
    </source>
</evidence>
<dbReference type="RefSeq" id="WP_245990953.1">
    <property type="nucleotide sequence ID" value="NZ_RKHK01000001.1"/>
</dbReference>
<dbReference type="Pfam" id="PF00528">
    <property type="entry name" value="BPD_transp_1"/>
    <property type="match status" value="1"/>
</dbReference>
<dbReference type="Gene3D" id="1.10.3720.10">
    <property type="entry name" value="MetI-like"/>
    <property type="match status" value="1"/>
</dbReference>
<evidence type="ECO:0000256" key="7">
    <source>
        <dbReference type="RuleBase" id="RU363032"/>
    </source>
</evidence>
<dbReference type="EMBL" id="RKHK01000001">
    <property type="protein sequence ID" value="ROR72894.1"/>
    <property type="molecule type" value="Genomic_DNA"/>
</dbReference>
<feature type="transmembrane region" description="Helical" evidence="7">
    <location>
        <begin position="58"/>
        <end position="76"/>
    </location>
</feature>
<evidence type="ECO:0000256" key="1">
    <source>
        <dbReference type="ARBA" id="ARBA00004141"/>
    </source>
</evidence>
<dbReference type="InterPro" id="IPR000515">
    <property type="entry name" value="MetI-like"/>
</dbReference>
<dbReference type="Proteomes" id="UP000280668">
    <property type="component" value="Unassembled WGS sequence"/>
</dbReference>
<dbReference type="CDD" id="cd06261">
    <property type="entry name" value="TM_PBP2"/>
    <property type="match status" value="1"/>
</dbReference>
<protein>
    <submittedName>
        <fullName evidence="10">Phosphonate ABC transporter permease subunit PhnE</fullName>
    </submittedName>
</protein>
<keyword evidence="6 7" id="KW-0472">Membrane</keyword>
<organism evidence="10 11">
    <name type="scientific">Bogoriella caseilytica</name>
    <dbReference type="NCBI Taxonomy" id="56055"/>
    <lineage>
        <taxon>Bacteria</taxon>
        <taxon>Bacillati</taxon>
        <taxon>Actinomycetota</taxon>
        <taxon>Actinomycetes</taxon>
        <taxon>Micrococcales</taxon>
        <taxon>Bogoriellaceae</taxon>
        <taxon>Bogoriella</taxon>
    </lineage>
</organism>
<keyword evidence="3 7" id="KW-0813">Transport</keyword>
<evidence type="ECO:0000313" key="11">
    <source>
        <dbReference type="Proteomes" id="UP000280668"/>
    </source>
</evidence>
<evidence type="ECO:0000256" key="2">
    <source>
        <dbReference type="ARBA" id="ARBA00004196"/>
    </source>
</evidence>
<dbReference type="PROSITE" id="PS50928">
    <property type="entry name" value="ABC_TM1"/>
    <property type="match status" value="1"/>
</dbReference>
<feature type="domain" description="ABC transmembrane type-1" evidence="9">
    <location>
        <begin position="200"/>
        <end position="388"/>
    </location>
</feature>
<dbReference type="GO" id="GO:0005886">
    <property type="term" value="C:plasma membrane"/>
    <property type="evidence" value="ECO:0007669"/>
    <property type="project" value="UniProtKB-SubCell"/>
</dbReference>
<accession>A0A3N2BCU8</accession>
<feature type="transmembrane region" description="Helical" evidence="7">
    <location>
        <begin position="271"/>
        <end position="290"/>
    </location>
</feature>
<feature type="compositionally biased region" description="Low complexity" evidence="8">
    <location>
        <begin position="86"/>
        <end position="95"/>
    </location>
</feature>
<feature type="transmembrane region" description="Helical" evidence="7">
    <location>
        <begin position="344"/>
        <end position="364"/>
    </location>
</feature>
<gene>
    <name evidence="10" type="ORF">EDD31_1255</name>
</gene>
<dbReference type="GO" id="GO:0030313">
    <property type="term" value="C:cell envelope"/>
    <property type="evidence" value="ECO:0007669"/>
    <property type="project" value="UniProtKB-SubCell"/>
</dbReference>
<proteinExistence type="inferred from homology"/>
<evidence type="ECO:0000256" key="6">
    <source>
        <dbReference type="ARBA" id="ARBA00023136"/>
    </source>
</evidence>
<comment type="caution">
    <text evidence="10">The sequence shown here is derived from an EMBL/GenBank/DDBJ whole genome shotgun (WGS) entry which is preliminary data.</text>
</comment>
<dbReference type="GO" id="GO:0015416">
    <property type="term" value="F:ABC-type phosphonate transporter activity"/>
    <property type="evidence" value="ECO:0007669"/>
    <property type="project" value="InterPro"/>
</dbReference>
<comment type="subcellular location">
    <subcellularLocation>
        <location evidence="2">Cell envelope</location>
    </subcellularLocation>
    <subcellularLocation>
        <location evidence="7">Cell membrane</location>
        <topology evidence="7">Multi-pass membrane protein</topology>
    </subcellularLocation>
    <subcellularLocation>
        <location evidence="1">Membrane</location>
        <topology evidence="1">Multi-pass membrane protein</topology>
    </subcellularLocation>
</comment>